<dbReference type="Proteomes" id="UP001497444">
    <property type="component" value="Chromosome 14"/>
</dbReference>
<gene>
    <name evidence="1" type="ORF">CSSPJE1EN1_LOCUS7851</name>
</gene>
<organism evidence="1 2">
    <name type="scientific">Sphagnum jensenii</name>
    <dbReference type="NCBI Taxonomy" id="128206"/>
    <lineage>
        <taxon>Eukaryota</taxon>
        <taxon>Viridiplantae</taxon>
        <taxon>Streptophyta</taxon>
        <taxon>Embryophyta</taxon>
        <taxon>Bryophyta</taxon>
        <taxon>Sphagnophytina</taxon>
        <taxon>Sphagnopsida</taxon>
        <taxon>Sphagnales</taxon>
        <taxon>Sphagnaceae</taxon>
        <taxon>Sphagnum</taxon>
    </lineage>
</organism>
<protein>
    <submittedName>
        <fullName evidence="1">Uncharacterized protein</fullName>
    </submittedName>
</protein>
<accession>A0ABP0W6E1</accession>
<keyword evidence="2" id="KW-1185">Reference proteome</keyword>
<dbReference type="EMBL" id="OZ020109">
    <property type="protein sequence ID" value="CAK9262373.1"/>
    <property type="molecule type" value="Genomic_DNA"/>
</dbReference>
<evidence type="ECO:0000313" key="1">
    <source>
        <dbReference type="EMBL" id="CAK9262373.1"/>
    </source>
</evidence>
<proteinExistence type="predicted"/>
<evidence type="ECO:0000313" key="2">
    <source>
        <dbReference type="Proteomes" id="UP001497444"/>
    </source>
</evidence>
<sequence length="125" mass="13406">MSRCLHATAGRKFLVLNYVGCVSAGLEDEVNPIKGGGRVWIWDADPFPWLRVAGTFVQAPRDAGGDGLLASPVGRVVAHPEFGEALPVFLLRVPQVFDSRAAVFRKSVPVSEASESQRGTACVEN</sequence>
<name>A0ABP0W6E1_9BRYO</name>
<reference evidence="1" key="1">
    <citation type="submission" date="2024-02" db="EMBL/GenBank/DDBJ databases">
        <authorList>
            <consortium name="ELIXIR-Norway"/>
            <consortium name="Elixir Norway"/>
        </authorList>
    </citation>
    <scope>NUCLEOTIDE SEQUENCE</scope>
</reference>